<dbReference type="EMBL" id="AMZH03033220">
    <property type="protein sequence ID" value="RRT32213.1"/>
    <property type="molecule type" value="Genomic_DNA"/>
</dbReference>
<organism evidence="1 2">
    <name type="scientific">Ensete ventricosum</name>
    <name type="common">Abyssinian banana</name>
    <name type="synonym">Musa ensete</name>
    <dbReference type="NCBI Taxonomy" id="4639"/>
    <lineage>
        <taxon>Eukaryota</taxon>
        <taxon>Viridiplantae</taxon>
        <taxon>Streptophyta</taxon>
        <taxon>Embryophyta</taxon>
        <taxon>Tracheophyta</taxon>
        <taxon>Spermatophyta</taxon>
        <taxon>Magnoliopsida</taxon>
        <taxon>Liliopsida</taxon>
        <taxon>Zingiberales</taxon>
        <taxon>Musaceae</taxon>
        <taxon>Ensete</taxon>
    </lineage>
</organism>
<feature type="non-terminal residue" evidence="1">
    <location>
        <position position="1"/>
    </location>
</feature>
<evidence type="ECO:0000313" key="1">
    <source>
        <dbReference type="EMBL" id="RRT32213.1"/>
    </source>
</evidence>
<protein>
    <submittedName>
        <fullName evidence="1">Uncharacterized protein</fullName>
    </submittedName>
</protein>
<name>A0A426WY36_ENSVE</name>
<proteinExistence type="predicted"/>
<reference evidence="1 2" key="1">
    <citation type="journal article" date="2014" name="Agronomy (Basel)">
        <title>A Draft Genome Sequence for Ensete ventricosum, the Drought-Tolerant Tree Against Hunger.</title>
        <authorList>
            <person name="Harrison J."/>
            <person name="Moore K.A."/>
            <person name="Paszkiewicz K."/>
            <person name="Jones T."/>
            <person name="Grant M."/>
            <person name="Ambacheew D."/>
            <person name="Muzemil S."/>
            <person name="Studholme D.J."/>
        </authorList>
    </citation>
    <scope>NUCLEOTIDE SEQUENCE [LARGE SCALE GENOMIC DNA]</scope>
</reference>
<dbReference type="AlphaFoldDB" id="A0A426WY36"/>
<accession>A0A426WY36</accession>
<comment type="caution">
    <text evidence="1">The sequence shown here is derived from an EMBL/GenBank/DDBJ whole genome shotgun (WGS) entry which is preliminary data.</text>
</comment>
<sequence>RRSHERCVAGGRPYGCCAAGSCPYGWLPLQGALATPDRPLAGGQAMVVAKPWPVAPIGAWPWPTTLAESLAVVGHHLSSLPSLRKHKKNA</sequence>
<evidence type="ECO:0000313" key="2">
    <source>
        <dbReference type="Proteomes" id="UP000287651"/>
    </source>
</evidence>
<gene>
    <name evidence="1" type="ORF">B296_00052230</name>
</gene>
<dbReference type="Proteomes" id="UP000287651">
    <property type="component" value="Unassembled WGS sequence"/>
</dbReference>